<feature type="region of interest" description="Disordered" evidence="10">
    <location>
        <begin position="204"/>
        <end position="251"/>
    </location>
</feature>
<dbReference type="PANTHER" id="PTHR10161">
    <property type="entry name" value="TARTRATE-RESISTANT ACID PHOSPHATASE TYPE 5"/>
    <property type="match status" value="1"/>
</dbReference>
<keyword evidence="6" id="KW-0378">Hydrolase</keyword>
<sequence length="910" mass="100080">MAVGESFRRVLECFASGILLEDGPGIRDPCEKEDHDATANLTVQQREDITKSAQFALRLCAFGQMHKVLGMDNKPYKSQKYLKYCRKDSTDQIAPASRCFLPAKRPYSAVETDEDESKANSKERKFEKGFLKKHFDPNINPVMRLNQYQSRLEYRLISQTGPVHEPVFTMSVDVKGNTYEASGPSKRAAKLNVAIKALKDLGLPTGLESKSEPSGDADSSQKSDTAAPSTTTEEVGQGPLLTKNGKNPVMELNEKRRSLKYVVLKETGRSSAKSFVMQVEVDGQKFQGKGSNKKEAKAHAALAALEKLFPNDDGASNGSRIAAKKKVMYTDMHIPGFGTIRGIPSDTGSRSWGPGRGGGQARGRGRGRGQPFAAGPSYNTTNYSYESSSGTGYHTLYGNSAASSTGKNIDIAGVDGSTGYGTFYPESGSTYSSPPVSSSSSTKGQNYHSMPPPVDQQSPYSYGYGEEKKKMLTQSNPVGQAGNSSTYSTAYPSSVTGGHSYNNYVLHHDVILMQRFVIVNKDALTLFYGNQFQAEERRCDVKTQSPGAPLSTYQPWDVTASDCTNHTQDSVVESSLKMAFALLTILSAAVSVTHCYPAAFQDLGENGRNRTSIRFLAVGDWGGLPYPPYVTAVQKTTAQEMSKVAEQMGIDFVLALGDNFYYKGVDSVDSPRFQETFESVYTAKSLRVPWYLLAGNHDHAGNVKAQIEYSQRSDRWNFPSYYYELNFHIPNTGKTLTIIMLDTVMLCGNSDDFEDKKPRGPLSAVNANRQLVWLQERLARSKADFLLVAGHYPVWSVSEHGPTKCLLQKVHPLLIKHNVTAYLCGHDHNLQYLEESGVGYVVSGAGNFLDPDIRHWNHVPKDSLKFFTGQASTLGGFVHAEVTKSKLILTFVQAKGTSLYRTVLSQREFK</sequence>
<comment type="caution">
    <text evidence="13">The sequence shown here is derived from an EMBL/GenBank/DDBJ whole genome shotgun (WGS) entry which is preliminary data.</text>
</comment>
<dbReference type="InterPro" id="IPR049402">
    <property type="entry name" value="DZF_dom_C"/>
</dbReference>
<keyword evidence="5" id="KW-0732">Signal</keyword>
<dbReference type="InterPro" id="IPR014720">
    <property type="entry name" value="dsRBD_dom"/>
</dbReference>
<feature type="compositionally biased region" description="Low complexity" evidence="10">
    <location>
        <begin position="369"/>
        <end position="378"/>
    </location>
</feature>
<dbReference type="Gene3D" id="1.10.1410.40">
    <property type="match status" value="1"/>
</dbReference>
<evidence type="ECO:0000256" key="5">
    <source>
        <dbReference type="ARBA" id="ARBA00022729"/>
    </source>
</evidence>
<feature type="region of interest" description="Disordered" evidence="10">
    <location>
        <begin position="428"/>
        <end position="462"/>
    </location>
</feature>
<dbReference type="Pfam" id="PF00035">
    <property type="entry name" value="dsrm"/>
    <property type="match status" value="2"/>
</dbReference>
<dbReference type="PROSITE" id="PS51703">
    <property type="entry name" value="DZF"/>
    <property type="match status" value="1"/>
</dbReference>
<dbReference type="Pfam" id="PF00149">
    <property type="entry name" value="Metallophos"/>
    <property type="match status" value="1"/>
</dbReference>
<evidence type="ECO:0000256" key="4">
    <source>
        <dbReference type="ARBA" id="ARBA00015822"/>
    </source>
</evidence>
<dbReference type="InterPro" id="IPR006561">
    <property type="entry name" value="DZF_dom"/>
</dbReference>
<evidence type="ECO:0000256" key="3">
    <source>
        <dbReference type="ARBA" id="ARBA00012646"/>
    </source>
</evidence>
<evidence type="ECO:0000256" key="1">
    <source>
        <dbReference type="ARBA" id="ARBA00000032"/>
    </source>
</evidence>
<gene>
    <name evidence="13" type="ORF">ILYODFUR_015031</name>
</gene>
<reference evidence="13 14" key="1">
    <citation type="submission" date="2021-06" db="EMBL/GenBank/DDBJ databases">
        <authorList>
            <person name="Palmer J.M."/>
        </authorList>
    </citation>
    <scope>NUCLEOTIDE SEQUENCE [LARGE SCALE GENOMIC DNA]</scope>
    <source>
        <strain evidence="14">if_2019</strain>
        <tissue evidence="13">Muscle</tissue>
    </source>
</reference>
<feature type="domain" description="DRBM" evidence="11">
    <location>
        <begin position="134"/>
        <end position="203"/>
    </location>
</feature>
<name>A0ABV0VH85_9TELE</name>
<dbReference type="SMART" id="SM00358">
    <property type="entry name" value="DSRM"/>
    <property type="match status" value="2"/>
</dbReference>
<dbReference type="Gene3D" id="3.60.21.10">
    <property type="match status" value="1"/>
</dbReference>
<dbReference type="Gene3D" id="3.30.160.20">
    <property type="match status" value="2"/>
</dbReference>
<accession>A0ABV0VH85</accession>
<evidence type="ECO:0000259" key="12">
    <source>
        <dbReference type="PROSITE" id="PS51703"/>
    </source>
</evidence>
<comment type="cofactor">
    <cofactor evidence="2">
        <name>Fe cation</name>
        <dbReference type="ChEBI" id="CHEBI:24875"/>
    </cofactor>
</comment>
<protein>
    <recommendedName>
        <fullName evidence="4">Tartrate-resistant acid phosphatase type 5</fullName>
        <ecNumber evidence="3">3.1.3.2</ecNumber>
    </recommendedName>
    <alternativeName>
        <fullName evidence="8">Tartrate-resistant acid ATPase</fullName>
    </alternativeName>
    <alternativeName>
        <fullName evidence="7">Type 5 acid phosphatase</fullName>
    </alternativeName>
</protein>
<evidence type="ECO:0000313" key="13">
    <source>
        <dbReference type="EMBL" id="MEQ2255547.1"/>
    </source>
</evidence>
<dbReference type="CDD" id="cd07378">
    <property type="entry name" value="MPP_ACP5"/>
    <property type="match status" value="1"/>
</dbReference>
<evidence type="ECO:0000256" key="7">
    <source>
        <dbReference type="ARBA" id="ARBA00029999"/>
    </source>
</evidence>
<dbReference type="InterPro" id="IPR024927">
    <property type="entry name" value="Acid_PPase"/>
</dbReference>
<evidence type="ECO:0000256" key="2">
    <source>
        <dbReference type="ARBA" id="ARBA00001962"/>
    </source>
</evidence>
<keyword evidence="14" id="KW-1185">Reference proteome</keyword>
<evidence type="ECO:0000256" key="8">
    <source>
        <dbReference type="ARBA" id="ARBA00031589"/>
    </source>
</evidence>
<dbReference type="EC" id="3.1.3.2" evidence="3"/>
<dbReference type="InterPro" id="IPR051558">
    <property type="entry name" value="Metallophosphoesterase_PAP"/>
</dbReference>
<dbReference type="Pfam" id="PF20965">
    <property type="entry name" value="DZF_C"/>
    <property type="match status" value="1"/>
</dbReference>
<organism evidence="13 14">
    <name type="scientific">Ilyodon furcidens</name>
    <name type="common">goldbreast splitfin</name>
    <dbReference type="NCBI Taxonomy" id="33524"/>
    <lineage>
        <taxon>Eukaryota</taxon>
        <taxon>Metazoa</taxon>
        <taxon>Chordata</taxon>
        <taxon>Craniata</taxon>
        <taxon>Vertebrata</taxon>
        <taxon>Euteleostomi</taxon>
        <taxon>Actinopterygii</taxon>
        <taxon>Neopterygii</taxon>
        <taxon>Teleostei</taxon>
        <taxon>Neoteleostei</taxon>
        <taxon>Acanthomorphata</taxon>
        <taxon>Ovalentaria</taxon>
        <taxon>Atherinomorphae</taxon>
        <taxon>Cyprinodontiformes</taxon>
        <taxon>Goodeidae</taxon>
        <taxon>Ilyodon</taxon>
    </lineage>
</organism>
<evidence type="ECO:0000313" key="14">
    <source>
        <dbReference type="Proteomes" id="UP001482620"/>
    </source>
</evidence>
<dbReference type="EMBL" id="JAHRIQ010105567">
    <property type="protein sequence ID" value="MEQ2255547.1"/>
    <property type="molecule type" value="Genomic_DNA"/>
</dbReference>
<evidence type="ECO:0000259" key="11">
    <source>
        <dbReference type="PROSITE" id="PS50137"/>
    </source>
</evidence>
<dbReference type="PANTHER" id="PTHR10161:SF28">
    <property type="entry name" value="TARTRATE-RESISTANT ACID PHOSPHATASE TYPE 5"/>
    <property type="match status" value="1"/>
</dbReference>
<feature type="compositionally biased region" description="Polar residues" evidence="10">
    <location>
        <begin position="217"/>
        <end position="234"/>
    </location>
</feature>
<dbReference type="InterPro" id="IPR004843">
    <property type="entry name" value="Calcineurin-like_PHP"/>
</dbReference>
<evidence type="ECO:0000256" key="9">
    <source>
        <dbReference type="PROSITE-ProRule" id="PRU00266"/>
    </source>
</evidence>
<comment type="catalytic activity">
    <reaction evidence="1">
        <text>a phosphate monoester + H2O = an alcohol + phosphate</text>
        <dbReference type="Rhea" id="RHEA:15017"/>
        <dbReference type="ChEBI" id="CHEBI:15377"/>
        <dbReference type="ChEBI" id="CHEBI:30879"/>
        <dbReference type="ChEBI" id="CHEBI:43474"/>
        <dbReference type="ChEBI" id="CHEBI:67140"/>
        <dbReference type="EC" id="3.1.3.2"/>
    </reaction>
</comment>
<feature type="domain" description="DZF" evidence="12">
    <location>
        <begin position="1"/>
        <end position="116"/>
    </location>
</feature>
<evidence type="ECO:0000256" key="10">
    <source>
        <dbReference type="SAM" id="MobiDB-lite"/>
    </source>
</evidence>
<dbReference type="SUPFAM" id="SSF56300">
    <property type="entry name" value="Metallo-dependent phosphatases"/>
    <property type="match status" value="1"/>
</dbReference>
<dbReference type="SUPFAM" id="SSF54768">
    <property type="entry name" value="dsRNA-binding domain-like"/>
    <property type="match status" value="2"/>
</dbReference>
<feature type="region of interest" description="Disordered" evidence="10">
    <location>
        <begin position="340"/>
        <end position="378"/>
    </location>
</feature>
<dbReference type="PROSITE" id="PS50137">
    <property type="entry name" value="DS_RBD"/>
    <property type="match status" value="2"/>
</dbReference>
<dbReference type="InterPro" id="IPR029052">
    <property type="entry name" value="Metallo-depent_PP-like"/>
</dbReference>
<keyword evidence="9" id="KW-0694">RNA-binding</keyword>
<proteinExistence type="predicted"/>
<feature type="domain" description="DRBM" evidence="11">
    <location>
        <begin position="244"/>
        <end position="310"/>
    </location>
</feature>
<evidence type="ECO:0000256" key="6">
    <source>
        <dbReference type="ARBA" id="ARBA00022801"/>
    </source>
</evidence>
<dbReference type="Proteomes" id="UP001482620">
    <property type="component" value="Unassembled WGS sequence"/>
</dbReference>
<feature type="compositionally biased region" description="Low complexity" evidence="10">
    <location>
        <begin position="428"/>
        <end position="442"/>
    </location>
</feature>